<gene>
    <name evidence="1" type="ORF">J2S39_000553</name>
</gene>
<evidence type="ECO:0000313" key="2">
    <source>
        <dbReference type="Proteomes" id="UP001180840"/>
    </source>
</evidence>
<protein>
    <submittedName>
        <fullName evidence="1">Regulator of cell morphogenesis and NO signaling</fullName>
    </submittedName>
</protein>
<sequence length="94" mass="10572">MTTAHPDLVRIVDTVTTVHGDNHPHLADVRKTFARLNARYDSLDAADPVEVKAELAQLRELSHNFQTPADGCEGYQLMDSRLEEFERDVLARLG</sequence>
<name>A0ABU1ZVC2_9CORY</name>
<organism evidence="1 2">
    <name type="scientific">Corynebacterium guangdongense</name>
    <dbReference type="NCBI Taxonomy" id="1783348"/>
    <lineage>
        <taxon>Bacteria</taxon>
        <taxon>Bacillati</taxon>
        <taxon>Actinomycetota</taxon>
        <taxon>Actinomycetes</taxon>
        <taxon>Mycobacteriales</taxon>
        <taxon>Corynebacteriaceae</taxon>
        <taxon>Corynebacterium</taxon>
    </lineage>
</organism>
<comment type="caution">
    <text evidence="1">The sequence shown here is derived from an EMBL/GenBank/DDBJ whole genome shotgun (WGS) entry which is preliminary data.</text>
</comment>
<dbReference type="Proteomes" id="UP001180840">
    <property type="component" value="Unassembled WGS sequence"/>
</dbReference>
<keyword evidence="2" id="KW-1185">Reference proteome</keyword>
<proteinExistence type="predicted"/>
<reference evidence="1" key="1">
    <citation type="submission" date="2023-07" db="EMBL/GenBank/DDBJ databases">
        <title>Sequencing the genomes of 1000 actinobacteria strains.</title>
        <authorList>
            <person name="Klenk H.-P."/>
        </authorList>
    </citation>
    <scope>NUCLEOTIDE SEQUENCE</scope>
    <source>
        <strain evidence="1">DSM 107476</strain>
    </source>
</reference>
<dbReference type="EMBL" id="JAVDXZ010000001">
    <property type="protein sequence ID" value="MDR7328877.1"/>
    <property type="molecule type" value="Genomic_DNA"/>
</dbReference>
<evidence type="ECO:0000313" key="1">
    <source>
        <dbReference type="EMBL" id="MDR7328877.1"/>
    </source>
</evidence>
<dbReference type="RefSeq" id="WP_290197868.1">
    <property type="nucleotide sequence ID" value="NZ_CP047654.1"/>
</dbReference>
<accession>A0ABU1ZVC2</accession>